<evidence type="ECO:0000313" key="6">
    <source>
        <dbReference type="Proteomes" id="UP000270094"/>
    </source>
</evidence>
<accession>A0A3P7J5M8</accession>
<dbReference type="GO" id="GO:0030378">
    <property type="term" value="F:serine racemase activity"/>
    <property type="evidence" value="ECO:0007669"/>
    <property type="project" value="TreeGrafter"/>
</dbReference>
<dbReference type="InterPro" id="IPR001926">
    <property type="entry name" value="TrpB-like_PALP"/>
</dbReference>
<dbReference type="GO" id="GO:0005524">
    <property type="term" value="F:ATP binding"/>
    <property type="evidence" value="ECO:0007669"/>
    <property type="project" value="TreeGrafter"/>
</dbReference>
<keyword evidence="3" id="KW-0663">Pyridoxal phosphate</keyword>
<keyword evidence="6" id="KW-1185">Reference proteome</keyword>
<gene>
    <name evidence="5" type="ORF">SVUK_LOCUS13484</name>
</gene>
<dbReference type="AlphaFoldDB" id="A0A3P7J5M8"/>
<evidence type="ECO:0000256" key="2">
    <source>
        <dbReference type="ARBA" id="ARBA00010869"/>
    </source>
</evidence>
<sequence>MVTERDVVDTIADGIRVLKVGENCYPILKRTSSDKIITVNDQEIREALKLIWTRTKQRVEPSAAVPLAGLLKASPAKLGLKKVVLILCGGNLKIPTRIFATAMLIDTQTTMGQGTRRCCGALTPCQWLLSLPITPRMCSALSNPATQGLFYLKIMISHKQP</sequence>
<dbReference type="PANTHER" id="PTHR43050">
    <property type="entry name" value="SERINE / THREONINE RACEMASE FAMILY MEMBER"/>
    <property type="match status" value="1"/>
</dbReference>
<evidence type="ECO:0000256" key="3">
    <source>
        <dbReference type="ARBA" id="ARBA00022898"/>
    </source>
</evidence>
<dbReference type="GO" id="GO:0018114">
    <property type="term" value="F:threonine racemase activity"/>
    <property type="evidence" value="ECO:0007669"/>
    <property type="project" value="TreeGrafter"/>
</dbReference>
<dbReference type="GO" id="GO:0003941">
    <property type="term" value="F:L-serine ammonia-lyase activity"/>
    <property type="evidence" value="ECO:0007669"/>
    <property type="project" value="TreeGrafter"/>
</dbReference>
<dbReference type="GO" id="GO:0030170">
    <property type="term" value="F:pyridoxal phosphate binding"/>
    <property type="evidence" value="ECO:0007669"/>
    <property type="project" value="TreeGrafter"/>
</dbReference>
<dbReference type="GO" id="GO:0000287">
    <property type="term" value="F:magnesium ion binding"/>
    <property type="evidence" value="ECO:0007669"/>
    <property type="project" value="TreeGrafter"/>
</dbReference>
<evidence type="ECO:0000256" key="1">
    <source>
        <dbReference type="ARBA" id="ARBA00001933"/>
    </source>
</evidence>
<dbReference type="SUPFAM" id="SSF53686">
    <property type="entry name" value="Tryptophan synthase beta subunit-like PLP-dependent enzymes"/>
    <property type="match status" value="1"/>
</dbReference>
<dbReference type="Gene3D" id="3.40.50.1100">
    <property type="match status" value="1"/>
</dbReference>
<organism evidence="5 6">
    <name type="scientific">Strongylus vulgaris</name>
    <name type="common">Blood worm</name>
    <dbReference type="NCBI Taxonomy" id="40348"/>
    <lineage>
        <taxon>Eukaryota</taxon>
        <taxon>Metazoa</taxon>
        <taxon>Ecdysozoa</taxon>
        <taxon>Nematoda</taxon>
        <taxon>Chromadorea</taxon>
        <taxon>Rhabditida</taxon>
        <taxon>Rhabditina</taxon>
        <taxon>Rhabditomorpha</taxon>
        <taxon>Strongyloidea</taxon>
        <taxon>Strongylidae</taxon>
        <taxon>Strongylus</taxon>
    </lineage>
</organism>
<reference evidence="5 6" key="1">
    <citation type="submission" date="2018-11" db="EMBL/GenBank/DDBJ databases">
        <authorList>
            <consortium name="Pathogen Informatics"/>
        </authorList>
    </citation>
    <scope>NUCLEOTIDE SEQUENCE [LARGE SCALE GENOMIC DNA]</scope>
</reference>
<dbReference type="GO" id="GO:0070179">
    <property type="term" value="P:D-serine biosynthetic process"/>
    <property type="evidence" value="ECO:0007669"/>
    <property type="project" value="TreeGrafter"/>
</dbReference>
<comment type="cofactor">
    <cofactor evidence="1">
        <name>pyridoxal 5'-phosphate</name>
        <dbReference type="ChEBI" id="CHEBI:597326"/>
    </cofactor>
</comment>
<dbReference type="Proteomes" id="UP000270094">
    <property type="component" value="Unassembled WGS sequence"/>
</dbReference>
<dbReference type="Pfam" id="PF00291">
    <property type="entry name" value="PALP"/>
    <property type="match status" value="1"/>
</dbReference>
<evidence type="ECO:0000259" key="4">
    <source>
        <dbReference type="Pfam" id="PF00291"/>
    </source>
</evidence>
<dbReference type="OrthoDB" id="4418812at2759"/>
<dbReference type="EMBL" id="UYYB01102129">
    <property type="protein sequence ID" value="VDM78486.1"/>
    <property type="molecule type" value="Genomic_DNA"/>
</dbReference>
<dbReference type="PANTHER" id="PTHR43050:SF1">
    <property type="entry name" value="SERINE RACEMASE"/>
    <property type="match status" value="1"/>
</dbReference>
<dbReference type="InterPro" id="IPR036052">
    <property type="entry name" value="TrpB-like_PALP_sf"/>
</dbReference>
<proteinExistence type="inferred from homology"/>
<evidence type="ECO:0000313" key="5">
    <source>
        <dbReference type="EMBL" id="VDM78486.1"/>
    </source>
</evidence>
<comment type="similarity">
    <text evidence="2">Belongs to the serine/threonine dehydratase family.</text>
</comment>
<protein>
    <recommendedName>
        <fullName evidence="4">Tryptophan synthase beta chain-like PALP domain-containing protein</fullName>
    </recommendedName>
</protein>
<feature type="domain" description="Tryptophan synthase beta chain-like PALP" evidence="4">
    <location>
        <begin position="5"/>
        <end position="89"/>
    </location>
</feature>
<name>A0A3P7J5M8_STRVU</name>